<sequence>MDLFLLTEQKYKGSYEKVGRLVNQYCTNKGLDTINFFELVLFCYLTGNNDMHLKNFSVTHHSDHTISLSPAYDLVNVNLVFPDDSDELALTLNGRKRKIVKADFDAFKMGIGLPERAVLNIYAKFAGASGKVKEVIESSFLPADWKKRYAEIWDKKLSILL</sequence>
<comment type="caution">
    <text evidence="5">The sequence shown here is derived from an EMBL/GenBank/DDBJ whole genome shotgun (WGS) entry which is preliminary data.</text>
</comment>
<protein>
    <submittedName>
        <fullName evidence="5">HipA-like protein</fullName>
    </submittedName>
</protein>
<evidence type="ECO:0000259" key="4">
    <source>
        <dbReference type="Pfam" id="PF07804"/>
    </source>
</evidence>
<dbReference type="PANTHER" id="PTHR37419">
    <property type="entry name" value="SERINE/THREONINE-PROTEIN KINASE TOXIN HIPA"/>
    <property type="match status" value="1"/>
</dbReference>
<accession>A0A2P8FSN0</accession>
<keyword evidence="6" id="KW-1185">Reference proteome</keyword>
<evidence type="ECO:0000313" key="6">
    <source>
        <dbReference type="Proteomes" id="UP000241964"/>
    </source>
</evidence>
<gene>
    <name evidence="5" type="ORF">CLV60_113151</name>
</gene>
<keyword evidence="3" id="KW-0418">Kinase</keyword>
<dbReference type="RefSeq" id="WP_106598063.1">
    <property type="nucleotide sequence ID" value="NZ_PYAS01000013.1"/>
</dbReference>
<reference evidence="5 6" key="1">
    <citation type="submission" date="2018-03" db="EMBL/GenBank/DDBJ databases">
        <title>Genomic Encyclopedia of Archaeal and Bacterial Type Strains, Phase II (KMG-II): from individual species to whole genera.</title>
        <authorList>
            <person name="Goeker M."/>
        </authorList>
    </citation>
    <scope>NUCLEOTIDE SEQUENCE [LARGE SCALE GENOMIC DNA]</scope>
    <source>
        <strain evidence="5 6">DSM 29057</strain>
    </source>
</reference>
<dbReference type="InterPro" id="IPR012893">
    <property type="entry name" value="HipA-like_C"/>
</dbReference>
<dbReference type="Pfam" id="PF07804">
    <property type="entry name" value="HipA_C"/>
    <property type="match status" value="1"/>
</dbReference>
<dbReference type="Proteomes" id="UP000241964">
    <property type="component" value="Unassembled WGS sequence"/>
</dbReference>
<evidence type="ECO:0000313" key="5">
    <source>
        <dbReference type="EMBL" id="PSL24727.1"/>
    </source>
</evidence>
<dbReference type="AlphaFoldDB" id="A0A2P8FSN0"/>
<evidence type="ECO:0000256" key="1">
    <source>
        <dbReference type="ARBA" id="ARBA00010164"/>
    </source>
</evidence>
<keyword evidence="2" id="KW-0808">Transferase</keyword>
<dbReference type="GO" id="GO:0005829">
    <property type="term" value="C:cytosol"/>
    <property type="evidence" value="ECO:0007669"/>
    <property type="project" value="TreeGrafter"/>
</dbReference>
<dbReference type="InterPro" id="IPR052028">
    <property type="entry name" value="HipA_Ser/Thr_kinase"/>
</dbReference>
<feature type="domain" description="HipA-like C-terminal" evidence="4">
    <location>
        <begin position="7"/>
        <end position="126"/>
    </location>
</feature>
<evidence type="ECO:0000256" key="3">
    <source>
        <dbReference type="ARBA" id="ARBA00022777"/>
    </source>
</evidence>
<proteinExistence type="inferred from homology"/>
<dbReference type="Gene3D" id="1.10.1070.20">
    <property type="match status" value="1"/>
</dbReference>
<dbReference type="PANTHER" id="PTHR37419:SF1">
    <property type="entry name" value="SERINE_THREONINE-PROTEIN KINASE TOXIN HIPA"/>
    <property type="match status" value="1"/>
</dbReference>
<dbReference type="OrthoDB" id="9805913at2"/>
<comment type="similarity">
    <text evidence="1">Belongs to the HipA Ser/Thr kinase family.</text>
</comment>
<dbReference type="GO" id="GO:0004674">
    <property type="term" value="F:protein serine/threonine kinase activity"/>
    <property type="evidence" value="ECO:0007669"/>
    <property type="project" value="TreeGrafter"/>
</dbReference>
<name>A0A2P8FSN0_9BACT</name>
<dbReference type="EMBL" id="PYAS01000013">
    <property type="protein sequence ID" value="PSL24727.1"/>
    <property type="molecule type" value="Genomic_DNA"/>
</dbReference>
<organism evidence="5 6">
    <name type="scientific">Dyadobacter jiangsuensis</name>
    <dbReference type="NCBI Taxonomy" id="1591085"/>
    <lineage>
        <taxon>Bacteria</taxon>
        <taxon>Pseudomonadati</taxon>
        <taxon>Bacteroidota</taxon>
        <taxon>Cytophagia</taxon>
        <taxon>Cytophagales</taxon>
        <taxon>Spirosomataceae</taxon>
        <taxon>Dyadobacter</taxon>
    </lineage>
</organism>
<evidence type="ECO:0000256" key="2">
    <source>
        <dbReference type="ARBA" id="ARBA00022679"/>
    </source>
</evidence>